<evidence type="ECO:0000313" key="4">
    <source>
        <dbReference type="Proteomes" id="UP000008062"/>
    </source>
</evidence>
<dbReference type="GeneID" id="13398796"/>
<organism evidence="3 4">
    <name type="scientific">Zymoseptoria tritici (strain CBS 115943 / IPO323)</name>
    <name type="common">Speckled leaf blotch fungus</name>
    <name type="synonym">Septoria tritici</name>
    <dbReference type="NCBI Taxonomy" id="336722"/>
    <lineage>
        <taxon>Eukaryota</taxon>
        <taxon>Fungi</taxon>
        <taxon>Dikarya</taxon>
        <taxon>Ascomycota</taxon>
        <taxon>Pezizomycotina</taxon>
        <taxon>Dothideomycetes</taxon>
        <taxon>Dothideomycetidae</taxon>
        <taxon>Mycosphaerellales</taxon>
        <taxon>Mycosphaerellaceae</taxon>
        <taxon>Zymoseptoria</taxon>
    </lineage>
</organism>
<keyword evidence="1" id="KW-0175">Coiled coil</keyword>
<dbReference type="RefSeq" id="XP_003849249.1">
    <property type="nucleotide sequence ID" value="XM_003849201.1"/>
</dbReference>
<dbReference type="KEGG" id="ztr:MYCGRDRAFT_96003"/>
<feature type="compositionally biased region" description="Basic and acidic residues" evidence="2">
    <location>
        <begin position="524"/>
        <end position="544"/>
    </location>
</feature>
<gene>
    <name evidence="3" type="ORF">MYCGRDRAFT_96003</name>
</gene>
<feature type="coiled-coil region" evidence="1">
    <location>
        <begin position="432"/>
        <end position="488"/>
    </location>
</feature>
<reference evidence="3 4" key="1">
    <citation type="journal article" date="2011" name="PLoS Genet.">
        <title>Finished genome of the fungal wheat pathogen Mycosphaerella graminicola reveals dispensome structure, chromosome plasticity, and stealth pathogenesis.</title>
        <authorList>
            <person name="Goodwin S.B."/>
            <person name="Ben M'barek S."/>
            <person name="Dhillon B."/>
            <person name="Wittenberg A.H.J."/>
            <person name="Crane C.F."/>
            <person name="Hane J.K."/>
            <person name="Foster A.J."/>
            <person name="Van der Lee T.A.J."/>
            <person name="Grimwood J."/>
            <person name="Aerts A."/>
            <person name="Antoniw J."/>
            <person name="Bailey A."/>
            <person name="Bluhm B."/>
            <person name="Bowler J."/>
            <person name="Bristow J."/>
            <person name="van der Burgt A."/>
            <person name="Canto-Canche B."/>
            <person name="Churchill A.C.L."/>
            <person name="Conde-Ferraez L."/>
            <person name="Cools H.J."/>
            <person name="Coutinho P.M."/>
            <person name="Csukai M."/>
            <person name="Dehal P."/>
            <person name="De Wit P."/>
            <person name="Donzelli B."/>
            <person name="van de Geest H.C."/>
            <person name="van Ham R.C.H.J."/>
            <person name="Hammond-Kosack K.E."/>
            <person name="Henrissat B."/>
            <person name="Kilian A."/>
            <person name="Kobayashi A.K."/>
            <person name="Koopmann E."/>
            <person name="Kourmpetis Y."/>
            <person name="Kuzniar A."/>
            <person name="Lindquist E."/>
            <person name="Lombard V."/>
            <person name="Maliepaard C."/>
            <person name="Martins N."/>
            <person name="Mehrabi R."/>
            <person name="Nap J.P.H."/>
            <person name="Ponomarenko A."/>
            <person name="Rudd J.J."/>
            <person name="Salamov A."/>
            <person name="Schmutz J."/>
            <person name="Schouten H.J."/>
            <person name="Shapiro H."/>
            <person name="Stergiopoulos I."/>
            <person name="Torriani S.F.F."/>
            <person name="Tu H."/>
            <person name="de Vries R.P."/>
            <person name="Waalwijk C."/>
            <person name="Ware S.B."/>
            <person name="Wiebenga A."/>
            <person name="Zwiers L.-H."/>
            <person name="Oliver R.P."/>
            <person name="Grigoriev I.V."/>
            <person name="Kema G.H.J."/>
        </authorList>
    </citation>
    <scope>NUCLEOTIDE SEQUENCE [LARGE SCALE GENOMIC DNA]</scope>
    <source>
        <strain evidence="4">CBS 115943 / IPO323</strain>
    </source>
</reference>
<feature type="region of interest" description="Disordered" evidence="2">
    <location>
        <begin position="524"/>
        <end position="565"/>
    </location>
</feature>
<evidence type="ECO:0000313" key="3">
    <source>
        <dbReference type="EMBL" id="EGP84225.1"/>
    </source>
</evidence>
<feature type="compositionally biased region" description="Basic and acidic residues" evidence="2">
    <location>
        <begin position="552"/>
        <end position="562"/>
    </location>
</feature>
<dbReference type="AlphaFoldDB" id="F9XKJ5"/>
<proteinExistence type="predicted"/>
<dbReference type="HOGENOM" id="CLU_344247_0_0_1"/>
<feature type="region of interest" description="Disordered" evidence="2">
    <location>
        <begin position="774"/>
        <end position="822"/>
    </location>
</feature>
<feature type="region of interest" description="Disordered" evidence="2">
    <location>
        <begin position="1"/>
        <end position="27"/>
    </location>
</feature>
<sequence length="822" mass="92100">MLSPEELRASSDQNEAKAGMCTPSPHEGSTVGEAQLCYLGGLSPTIDCQPIPLADRVHGGRIPAASSLKPGSSTMAMDDGNANVNLASQQKSKLWIEDHPERETCGTPERDGEASTSKIPPAHSAVAKVFDTTELCKEVARHIADYDDMHAFRKVCRSFYATSHDNKHGRMICCLQESTTSELLEYYRIDGMLTPFISPASVQTTDSYLIGRTTIVKHHPAAETVECLPRNLVAFSVTSRRLFAPKMYSEMLLTQLAPVSILVEVRSLYPEHQSLVTQWESEFQVKVEREEGIRLVDIANAVESHLEAEYPDMNKWALKFYCEQKGPADRKLLQRRIGEYRANLQRPASWYHDDESQGLDTGPGHVKVHRPPVDDAEAIAQMLDVPNGKIFGAKQLADAQLRVVDELHYAHDKTRAELTAALAKVEFTTKKLDDAKRTAEEQMTAARRSENEAMEVKDGELAEAREIIRKKEDESSEARRLNTELTKARGVDQDTSRRTLEELVKKKDAEIAEFNRIAAKAVHAKSEESEASERLADASRKEATRVANEGNEEARKRVRGDEDSACCSKEPTRVRTIIYARECKTEGIELEALRRRYDGQEEKCKSAEKVAVDMVVSLPAKESELSAEKKKLETCEADLVQTRGAVEAANAKVINLEKELEQRTEEIEGLQGGAEHVQSTLDSTEKRYLQLAQTKLELDGEINTMAMELEQSRSAIEQTHRALRTTKGEEEKLEANSLSPKASFVRKRSRLKGGSTSLGPPILSWEPKCEMPHEMYKTKKLHQSRRLMPSRRPGQQTKRNQQRERSVGGVTARTGRQDRTLQ</sequence>
<feature type="coiled-coil region" evidence="1">
    <location>
        <begin position="639"/>
        <end position="673"/>
    </location>
</feature>
<protein>
    <submittedName>
        <fullName evidence="3">Uncharacterized protein</fullName>
    </submittedName>
</protein>
<evidence type="ECO:0000256" key="1">
    <source>
        <dbReference type="SAM" id="Coils"/>
    </source>
</evidence>
<dbReference type="Gene3D" id="1.20.5.340">
    <property type="match status" value="1"/>
</dbReference>
<name>F9XKJ5_ZYMTI</name>
<dbReference type="EMBL" id="CM001205">
    <property type="protein sequence ID" value="EGP84225.1"/>
    <property type="molecule type" value="Genomic_DNA"/>
</dbReference>
<dbReference type="InParanoid" id="F9XKJ5"/>
<dbReference type="Proteomes" id="UP000008062">
    <property type="component" value="Chromosome 10"/>
</dbReference>
<keyword evidence="4" id="KW-1185">Reference proteome</keyword>
<feature type="compositionally biased region" description="Basic residues" evidence="2">
    <location>
        <begin position="778"/>
        <end position="789"/>
    </location>
</feature>
<evidence type="ECO:0000256" key="2">
    <source>
        <dbReference type="SAM" id="MobiDB-lite"/>
    </source>
</evidence>
<accession>F9XKJ5</accession>